<dbReference type="SUPFAM" id="SSF47862">
    <property type="entry name" value="Saposin"/>
    <property type="match status" value="1"/>
</dbReference>
<protein>
    <recommendedName>
        <fullName evidence="5">Saposin B-type domain-containing protein</fullName>
    </recommendedName>
</protein>
<evidence type="ECO:0000313" key="3">
    <source>
        <dbReference type="Proteomes" id="UP000324907"/>
    </source>
</evidence>
<dbReference type="Proteomes" id="UP000324907">
    <property type="component" value="Unassembled WGS sequence"/>
</dbReference>
<dbReference type="EMBL" id="VLTL01000008">
    <property type="protein sequence ID" value="KAA0171191.1"/>
    <property type="molecule type" value="Genomic_DNA"/>
</dbReference>
<proteinExistence type="predicted"/>
<sequence length="90" mass="9769">MLSHKGPPPTWTDIEMCQGCQALMEVVIRSTSAAASVRDIMFAIHSACNNQPEVFNEACMHATHYDANLAILRQQSSDIVTVCKQGGMCG</sequence>
<reference evidence="3 4" key="1">
    <citation type="submission" date="2019-07" db="EMBL/GenBank/DDBJ databases">
        <title>Genomes of Cafeteria roenbergensis.</title>
        <authorList>
            <person name="Fischer M.G."/>
            <person name="Hackl T."/>
            <person name="Roman M."/>
        </authorList>
    </citation>
    <scope>NUCLEOTIDE SEQUENCE [LARGE SCALE GENOMIC DNA]</scope>
    <source>
        <strain evidence="1 4">Cflag</strain>
        <strain evidence="2 3">RCC970-E3</strain>
    </source>
</reference>
<accession>A0A5A8DST1</accession>
<dbReference type="EMBL" id="VLTM01000002">
    <property type="protein sequence ID" value="KAA0168525.1"/>
    <property type="molecule type" value="Genomic_DNA"/>
</dbReference>
<dbReference type="InterPro" id="IPR011001">
    <property type="entry name" value="Saposin-like"/>
</dbReference>
<evidence type="ECO:0000313" key="1">
    <source>
        <dbReference type="EMBL" id="KAA0168525.1"/>
    </source>
</evidence>
<organism evidence="1 4">
    <name type="scientific">Cafeteria roenbergensis</name>
    <name type="common">Marine flagellate</name>
    <dbReference type="NCBI Taxonomy" id="33653"/>
    <lineage>
        <taxon>Eukaryota</taxon>
        <taxon>Sar</taxon>
        <taxon>Stramenopiles</taxon>
        <taxon>Bigyra</taxon>
        <taxon>Opalozoa</taxon>
        <taxon>Bicosoecida</taxon>
        <taxon>Cafeteriaceae</taxon>
        <taxon>Cafeteria</taxon>
    </lineage>
</organism>
<evidence type="ECO:0000313" key="4">
    <source>
        <dbReference type="Proteomes" id="UP000325113"/>
    </source>
</evidence>
<evidence type="ECO:0000313" key="2">
    <source>
        <dbReference type="EMBL" id="KAA0171191.1"/>
    </source>
</evidence>
<dbReference type="Gene3D" id="1.10.225.10">
    <property type="entry name" value="Saposin-like"/>
    <property type="match status" value="1"/>
</dbReference>
<dbReference type="Proteomes" id="UP000325113">
    <property type="component" value="Unassembled WGS sequence"/>
</dbReference>
<dbReference type="AlphaFoldDB" id="A0A5A8DST1"/>
<gene>
    <name evidence="2" type="ORF">FNF28_00957</name>
    <name evidence="1" type="ORF">FNF31_00405</name>
</gene>
<name>A0A5A8DST1_CAFRO</name>
<comment type="caution">
    <text evidence="1">The sequence shown here is derived from an EMBL/GenBank/DDBJ whole genome shotgun (WGS) entry which is preliminary data.</text>
</comment>
<evidence type="ECO:0008006" key="5">
    <source>
        <dbReference type="Google" id="ProtNLM"/>
    </source>
</evidence>